<dbReference type="eggNOG" id="KOG2039">
    <property type="taxonomic scope" value="Eukaryota"/>
</dbReference>
<evidence type="ECO:0000313" key="3">
    <source>
        <dbReference type="Proteomes" id="UP000032304"/>
    </source>
</evidence>
<dbReference type="SUPFAM" id="SSF50199">
    <property type="entry name" value="Staphylococcal nuclease"/>
    <property type="match status" value="2"/>
</dbReference>
<dbReference type="PANTHER" id="PTHR12302">
    <property type="entry name" value="EBNA2 BINDING PROTEIN P100"/>
    <property type="match status" value="1"/>
</dbReference>
<dbReference type="InterPro" id="IPR035437">
    <property type="entry name" value="SNase_OB-fold_sf"/>
</dbReference>
<dbReference type="GO" id="GO:0005829">
    <property type="term" value="C:cytosol"/>
    <property type="evidence" value="ECO:0007669"/>
    <property type="project" value="TreeGrafter"/>
</dbReference>
<dbReference type="EMBL" id="CM001745">
    <property type="protein sequence ID" value="KJB33960.1"/>
    <property type="molecule type" value="Genomic_DNA"/>
</dbReference>
<dbReference type="GO" id="GO:0006402">
    <property type="term" value="P:mRNA catabolic process"/>
    <property type="evidence" value="ECO:0007669"/>
    <property type="project" value="TreeGrafter"/>
</dbReference>
<protein>
    <recommendedName>
        <fullName evidence="1">TNase-like domain-containing protein</fullName>
    </recommendedName>
</protein>
<dbReference type="AlphaFoldDB" id="A0A0D2SRV5"/>
<dbReference type="STRING" id="29730.A0A0D2SRV5"/>
<feature type="domain" description="TNase-like" evidence="1">
    <location>
        <begin position="10"/>
        <end position="152"/>
    </location>
</feature>
<accession>A0A0D2SRV5</accession>
<dbReference type="Pfam" id="PF00565">
    <property type="entry name" value="SNase"/>
    <property type="match status" value="1"/>
</dbReference>
<evidence type="ECO:0000259" key="1">
    <source>
        <dbReference type="PROSITE" id="PS50830"/>
    </source>
</evidence>
<dbReference type="FunFam" id="2.40.50.90:FF:000010">
    <property type="entry name" value="Ribonuclease"/>
    <property type="match status" value="1"/>
</dbReference>
<gene>
    <name evidence="2" type="ORF">B456_006G040900</name>
</gene>
<dbReference type="SUPFAM" id="SSF63748">
    <property type="entry name" value="Tudor/PWWP/MBT"/>
    <property type="match status" value="1"/>
</dbReference>
<evidence type="ECO:0000313" key="2">
    <source>
        <dbReference type="EMBL" id="KJB33960.1"/>
    </source>
</evidence>
<dbReference type="PROSITE" id="PS50830">
    <property type="entry name" value="TNASE_3"/>
    <property type="match status" value="1"/>
</dbReference>
<keyword evidence="3" id="KW-1185">Reference proteome</keyword>
<dbReference type="GO" id="GO:0003723">
    <property type="term" value="F:RNA binding"/>
    <property type="evidence" value="ECO:0007669"/>
    <property type="project" value="TreeGrafter"/>
</dbReference>
<proteinExistence type="predicted"/>
<dbReference type="InterPro" id="IPR016071">
    <property type="entry name" value="Staphylococal_nuclease_OB-fold"/>
</dbReference>
<dbReference type="Gramene" id="KJB33960">
    <property type="protein sequence ID" value="KJB33960"/>
    <property type="gene ID" value="B456_006G040900"/>
</dbReference>
<dbReference type="SMART" id="SM00318">
    <property type="entry name" value="SNc"/>
    <property type="match status" value="1"/>
</dbReference>
<dbReference type="Gene3D" id="2.40.50.90">
    <property type="match status" value="2"/>
</dbReference>
<organism evidence="2 3">
    <name type="scientific">Gossypium raimondii</name>
    <name type="common">Peruvian cotton</name>
    <name type="synonym">Gossypium klotzschianum subsp. raimondii</name>
    <dbReference type="NCBI Taxonomy" id="29730"/>
    <lineage>
        <taxon>Eukaryota</taxon>
        <taxon>Viridiplantae</taxon>
        <taxon>Streptophyta</taxon>
        <taxon>Embryophyta</taxon>
        <taxon>Tracheophyta</taxon>
        <taxon>Spermatophyta</taxon>
        <taxon>Magnoliopsida</taxon>
        <taxon>eudicotyledons</taxon>
        <taxon>Gunneridae</taxon>
        <taxon>Pentapetalae</taxon>
        <taxon>rosids</taxon>
        <taxon>malvids</taxon>
        <taxon>Malvales</taxon>
        <taxon>Malvaceae</taxon>
        <taxon>Malvoideae</taxon>
        <taxon>Gossypium</taxon>
    </lineage>
</organism>
<dbReference type="GO" id="GO:0004518">
    <property type="term" value="F:nuclease activity"/>
    <property type="evidence" value="ECO:0007669"/>
    <property type="project" value="TreeGrafter"/>
</dbReference>
<sequence>MGLLATNKGKPMEGIMEQVRDGSTIRVYLLPDFQFVQVFVVGIQSPSMGRKAVVETVVETDLTSDDQNGNALAEPWAQLTSAQKLSVSAATVAEVSPDPFGREAKHFTEFRCLNRDVYIVLEGVDKFSNLIGSVYYPEGETAKDLALELVKNIVNAPRRGVQSSNDRFEVFYLDYRNQELVPYSQLRPIDASLSATPGLAQLYSLAFLKVPSLDDKFGTEAAQYWSEQTLGSSLQFKAVIEERDTSEGKIKGQGTDTCLVVTFFTEDPEDSINEAMLKDGLARLEKRMKWESNERKLMLNNFEECQEEAKTGWRGM</sequence>
<dbReference type="OMA" id="TANRRNC"/>
<reference evidence="2 3" key="1">
    <citation type="journal article" date="2012" name="Nature">
        <title>Repeated polyploidization of Gossypium genomes and the evolution of spinnable cotton fibres.</title>
        <authorList>
            <person name="Paterson A.H."/>
            <person name="Wendel J.F."/>
            <person name="Gundlach H."/>
            <person name="Guo H."/>
            <person name="Jenkins J."/>
            <person name="Jin D."/>
            <person name="Llewellyn D."/>
            <person name="Showmaker K.C."/>
            <person name="Shu S."/>
            <person name="Udall J."/>
            <person name="Yoo M.J."/>
            <person name="Byers R."/>
            <person name="Chen W."/>
            <person name="Doron-Faigenboim A."/>
            <person name="Duke M.V."/>
            <person name="Gong L."/>
            <person name="Grimwood J."/>
            <person name="Grover C."/>
            <person name="Grupp K."/>
            <person name="Hu G."/>
            <person name="Lee T.H."/>
            <person name="Li J."/>
            <person name="Lin L."/>
            <person name="Liu T."/>
            <person name="Marler B.S."/>
            <person name="Page J.T."/>
            <person name="Roberts A.W."/>
            <person name="Romanel E."/>
            <person name="Sanders W.S."/>
            <person name="Szadkowski E."/>
            <person name="Tan X."/>
            <person name="Tang H."/>
            <person name="Xu C."/>
            <person name="Wang J."/>
            <person name="Wang Z."/>
            <person name="Zhang D."/>
            <person name="Zhang L."/>
            <person name="Ashrafi H."/>
            <person name="Bedon F."/>
            <person name="Bowers J.E."/>
            <person name="Brubaker C.L."/>
            <person name="Chee P.W."/>
            <person name="Das S."/>
            <person name="Gingle A.R."/>
            <person name="Haigler C.H."/>
            <person name="Harker D."/>
            <person name="Hoffmann L.V."/>
            <person name="Hovav R."/>
            <person name="Jones D.C."/>
            <person name="Lemke C."/>
            <person name="Mansoor S."/>
            <person name="ur Rahman M."/>
            <person name="Rainville L.N."/>
            <person name="Rambani A."/>
            <person name="Reddy U.K."/>
            <person name="Rong J.K."/>
            <person name="Saranga Y."/>
            <person name="Scheffler B.E."/>
            <person name="Scheffler J.A."/>
            <person name="Stelly D.M."/>
            <person name="Triplett B.A."/>
            <person name="Van Deynze A."/>
            <person name="Vaslin M.F."/>
            <person name="Waghmare V.N."/>
            <person name="Walford S.A."/>
            <person name="Wright R.J."/>
            <person name="Zaki E.A."/>
            <person name="Zhang T."/>
            <person name="Dennis E.S."/>
            <person name="Mayer K.F."/>
            <person name="Peterson D.G."/>
            <person name="Rokhsar D.S."/>
            <person name="Wang X."/>
            <person name="Schmutz J."/>
        </authorList>
    </citation>
    <scope>NUCLEOTIDE SEQUENCE [LARGE SCALE GENOMIC DNA]</scope>
</reference>
<dbReference type="Proteomes" id="UP000032304">
    <property type="component" value="Chromosome 6"/>
</dbReference>
<dbReference type="PANTHER" id="PTHR12302:SF2">
    <property type="entry name" value="STAPHYLOCOCCAL NUCLEASE DOMAIN-CONTAINING PROTEIN 1"/>
    <property type="match status" value="1"/>
</dbReference>
<dbReference type="GO" id="GO:0005634">
    <property type="term" value="C:nucleus"/>
    <property type="evidence" value="ECO:0007669"/>
    <property type="project" value="TreeGrafter"/>
</dbReference>
<name>A0A0D2SRV5_GOSRA</name>